<evidence type="ECO:0000256" key="1">
    <source>
        <dbReference type="SAM" id="MobiDB-lite"/>
    </source>
</evidence>
<proteinExistence type="predicted"/>
<name>A0A0W8F4P0_9ZZZZ</name>
<gene>
    <name evidence="2" type="ORF">ASZ90_014799</name>
</gene>
<sequence length="39" mass="4222">MSLAGRGCVEHHPYPETLVLSFPPLSNRGTKGMMHTGDP</sequence>
<dbReference type="AlphaFoldDB" id="A0A0W8F4P0"/>
<comment type="caution">
    <text evidence="2">The sequence shown here is derived from an EMBL/GenBank/DDBJ whole genome shotgun (WGS) entry which is preliminary data.</text>
</comment>
<feature type="region of interest" description="Disordered" evidence="1">
    <location>
        <begin position="18"/>
        <end position="39"/>
    </location>
</feature>
<protein>
    <submittedName>
        <fullName evidence="2">Uncharacterized protein</fullName>
    </submittedName>
</protein>
<dbReference type="EMBL" id="LNQE01001550">
    <property type="protein sequence ID" value="KUG15554.1"/>
    <property type="molecule type" value="Genomic_DNA"/>
</dbReference>
<organism evidence="2">
    <name type="scientific">hydrocarbon metagenome</name>
    <dbReference type="NCBI Taxonomy" id="938273"/>
    <lineage>
        <taxon>unclassified sequences</taxon>
        <taxon>metagenomes</taxon>
        <taxon>ecological metagenomes</taxon>
    </lineage>
</organism>
<reference evidence="2" key="1">
    <citation type="journal article" date="2015" name="Proc. Natl. Acad. Sci. U.S.A.">
        <title>Networks of energetic and metabolic interactions define dynamics in microbial communities.</title>
        <authorList>
            <person name="Embree M."/>
            <person name="Liu J.K."/>
            <person name="Al-Bassam M.M."/>
            <person name="Zengler K."/>
        </authorList>
    </citation>
    <scope>NUCLEOTIDE SEQUENCE</scope>
</reference>
<evidence type="ECO:0000313" key="2">
    <source>
        <dbReference type="EMBL" id="KUG15554.1"/>
    </source>
</evidence>
<accession>A0A0W8F4P0</accession>